<feature type="transmembrane region" description="Helical" evidence="1">
    <location>
        <begin position="197"/>
        <end position="216"/>
    </location>
</feature>
<feature type="transmembrane region" description="Helical" evidence="1">
    <location>
        <begin position="237"/>
        <end position="258"/>
    </location>
</feature>
<dbReference type="EMBL" id="JAUSUG010000016">
    <property type="protein sequence ID" value="MDQ0256291.1"/>
    <property type="molecule type" value="Genomic_DNA"/>
</dbReference>
<comment type="caution">
    <text evidence="2">The sequence shown here is derived from an EMBL/GenBank/DDBJ whole genome shotgun (WGS) entry which is preliminary data.</text>
</comment>
<sequence>MSIKLFRPASVLLLGFSTLFYEITDFSFMEWIISFLALIVILSFLPYLTPIPKTLIISLLGVSIILYTLNGSLYQAFMGFNMNASILMIFIFVPLLSIPIKAGNYLTYIDQILSSYMKTTSLLYTLIKASVLGVGSIMGMGTVPLIYHLTNTKLVEPYQLYQVTAIARGFSLSFLWSPYYISIAFIISYFHVSWTDIVPFGLLLTLIGSLLGVLIIKGKYLEELNSNLDKTTINRKAKIKLIELACIIIFMTTISIIIDTQVELTMLNIISIIAIVMSLVWSLFYQSSKSYFKSLFTFTQERIPSMGNELSLFIAAGVIGHAILIVEADHLITNFFYVVGINHVLIVIPIVSIVILFFSYIGVLSIVPITVVSIALTSSPLFINDHLILALGILLIWSITVVSSPFSGVNLILSSLTKISPFKIGIQYNLKFSLLFWLSGYMIILALYYVL</sequence>
<feature type="transmembrane region" description="Helical" evidence="1">
    <location>
        <begin position="332"/>
        <end position="356"/>
    </location>
</feature>
<feature type="transmembrane region" description="Helical" evidence="1">
    <location>
        <begin position="363"/>
        <end position="383"/>
    </location>
</feature>
<feature type="transmembrane region" description="Helical" evidence="1">
    <location>
        <begin position="434"/>
        <end position="450"/>
    </location>
</feature>
<feature type="transmembrane region" description="Helical" evidence="1">
    <location>
        <begin position="55"/>
        <end position="74"/>
    </location>
</feature>
<feature type="transmembrane region" description="Helical" evidence="1">
    <location>
        <begin position="86"/>
        <end position="106"/>
    </location>
</feature>
<feature type="transmembrane region" description="Helical" evidence="1">
    <location>
        <begin position="306"/>
        <end position="326"/>
    </location>
</feature>
<evidence type="ECO:0000313" key="2">
    <source>
        <dbReference type="EMBL" id="MDQ0256291.1"/>
    </source>
</evidence>
<keyword evidence="3" id="KW-1185">Reference proteome</keyword>
<organism evidence="2 3">
    <name type="scientific">Evansella vedderi</name>
    <dbReference type="NCBI Taxonomy" id="38282"/>
    <lineage>
        <taxon>Bacteria</taxon>
        <taxon>Bacillati</taxon>
        <taxon>Bacillota</taxon>
        <taxon>Bacilli</taxon>
        <taxon>Bacillales</taxon>
        <taxon>Bacillaceae</taxon>
        <taxon>Evansella</taxon>
    </lineage>
</organism>
<protein>
    <submittedName>
        <fullName evidence="2">Uncharacterized protein</fullName>
    </submittedName>
</protein>
<gene>
    <name evidence="2" type="ORF">J2S74_003711</name>
</gene>
<feature type="transmembrane region" description="Helical" evidence="1">
    <location>
        <begin position="389"/>
        <end position="413"/>
    </location>
</feature>
<evidence type="ECO:0000256" key="1">
    <source>
        <dbReference type="SAM" id="Phobius"/>
    </source>
</evidence>
<proteinExistence type="predicted"/>
<dbReference type="RefSeq" id="WP_307328207.1">
    <property type="nucleotide sequence ID" value="NZ_JAUSUG010000016.1"/>
</dbReference>
<dbReference type="Proteomes" id="UP001230005">
    <property type="component" value="Unassembled WGS sequence"/>
</dbReference>
<reference evidence="2 3" key="1">
    <citation type="submission" date="2023-07" db="EMBL/GenBank/DDBJ databases">
        <title>Genomic Encyclopedia of Type Strains, Phase IV (KMG-IV): sequencing the most valuable type-strain genomes for metagenomic binning, comparative biology and taxonomic classification.</title>
        <authorList>
            <person name="Goeker M."/>
        </authorList>
    </citation>
    <scope>NUCLEOTIDE SEQUENCE [LARGE SCALE GENOMIC DNA]</scope>
    <source>
        <strain evidence="2 3">DSM 9768</strain>
    </source>
</reference>
<evidence type="ECO:0000313" key="3">
    <source>
        <dbReference type="Proteomes" id="UP001230005"/>
    </source>
</evidence>
<accession>A0ABT9ZYG7</accession>
<keyword evidence="1" id="KW-0472">Membrane</keyword>
<feature type="transmembrane region" description="Helical" evidence="1">
    <location>
        <begin position="170"/>
        <end position="191"/>
    </location>
</feature>
<feature type="transmembrane region" description="Helical" evidence="1">
    <location>
        <begin position="31"/>
        <end position="49"/>
    </location>
</feature>
<keyword evidence="1" id="KW-1133">Transmembrane helix</keyword>
<keyword evidence="1" id="KW-0812">Transmembrane</keyword>
<feature type="transmembrane region" description="Helical" evidence="1">
    <location>
        <begin position="264"/>
        <end position="285"/>
    </location>
</feature>
<name>A0ABT9ZYG7_9BACI</name>